<evidence type="ECO:0000259" key="1">
    <source>
        <dbReference type="PROSITE" id="PS51387"/>
    </source>
</evidence>
<protein>
    <submittedName>
        <fullName evidence="2">FAD-binding molybdopterin dehydrogenase</fullName>
    </submittedName>
</protein>
<dbReference type="EMBL" id="LZLM01000058">
    <property type="protein sequence ID" value="OBJ86643.1"/>
    <property type="molecule type" value="Genomic_DNA"/>
</dbReference>
<dbReference type="Pfam" id="PF00941">
    <property type="entry name" value="FAD_binding_5"/>
    <property type="match status" value="1"/>
</dbReference>
<dbReference type="Proteomes" id="UP000093925">
    <property type="component" value="Unassembled WGS sequence"/>
</dbReference>
<evidence type="ECO:0000313" key="3">
    <source>
        <dbReference type="Proteomes" id="UP000093925"/>
    </source>
</evidence>
<dbReference type="PANTHER" id="PTHR42659">
    <property type="entry name" value="XANTHINE DEHYDROGENASE SUBUNIT C-RELATED"/>
    <property type="match status" value="1"/>
</dbReference>
<dbReference type="InterPro" id="IPR051312">
    <property type="entry name" value="Diverse_Substr_Oxidored"/>
</dbReference>
<dbReference type="AlphaFoldDB" id="A0A1A3KQJ1"/>
<comment type="caution">
    <text evidence="2">The sequence shown here is derived from an EMBL/GenBank/DDBJ whole genome shotgun (WGS) entry which is preliminary data.</text>
</comment>
<gene>
    <name evidence="2" type="ORF">A5640_09820</name>
</gene>
<dbReference type="InterPro" id="IPR036318">
    <property type="entry name" value="FAD-bd_PCMH-like_sf"/>
</dbReference>
<dbReference type="SUPFAM" id="SSF56176">
    <property type="entry name" value="FAD-binding/transporter-associated domain-like"/>
    <property type="match status" value="1"/>
</dbReference>
<accession>A0A1A3KQJ1</accession>
<organism evidence="2 3">
    <name type="scientific">Mycobacterium asiaticum</name>
    <dbReference type="NCBI Taxonomy" id="1790"/>
    <lineage>
        <taxon>Bacteria</taxon>
        <taxon>Bacillati</taxon>
        <taxon>Actinomycetota</taxon>
        <taxon>Actinomycetes</taxon>
        <taxon>Mycobacteriales</taxon>
        <taxon>Mycobacteriaceae</taxon>
        <taxon>Mycobacterium</taxon>
    </lineage>
</organism>
<dbReference type="InterPro" id="IPR002346">
    <property type="entry name" value="Mopterin_DH_FAD-bd"/>
</dbReference>
<dbReference type="Gene3D" id="3.30.465.10">
    <property type="match status" value="1"/>
</dbReference>
<dbReference type="PANTHER" id="PTHR42659:SF9">
    <property type="entry name" value="XANTHINE DEHYDROGENASE FAD-BINDING SUBUNIT XDHB-RELATED"/>
    <property type="match status" value="1"/>
</dbReference>
<dbReference type="InterPro" id="IPR016166">
    <property type="entry name" value="FAD-bd_PCMH"/>
</dbReference>
<feature type="domain" description="FAD-binding PCMH-type" evidence="1">
    <location>
        <begin position="1"/>
        <end position="169"/>
    </location>
</feature>
<reference evidence="2 3" key="1">
    <citation type="submission" date="2016-06" db="EMBL/GenBank/DDBJ databases">
        <authorList>
            <person name="Kjaerup R.B."/>
            <person name="Dalgaard T.S."/>
            <person name="Juul-Madsen H.R."/>
        </authorList>
    </citation>
    <scope>NUCLEOTIDE SEQUENCE [LARGE SCALE GENOMIC DNA]</scope>
    <source>
        <strain evidence="2 3">1276495.2</strain>
    </source>
</reference>
<dbReference type="InterPro" id="IPR016169">
    <property type="entry name" value="FAD-bd_PCMH_sub2"/>
</dbReference>
<dbReference type="GO" id="GO:0071949">
    <property type="term" value="F:FAD binding"/>
    <property type="evidence" value="ECO:0007669"/>
    <property type="project" value="InterPro"/>
</dbReference>
<proteinExistence type="predicted"/>
<evidence type="ECO:0000313" key="2">
    <source>
        <dbReference type="EMBL" id="OBJ86643.1"/>
    </source>
</evidence>
<dbReference type="GO" id="GO:0016491">
    <property type="term" value="F:oxidoreductase activity"/>
    <property type="evidence" value="ECO:0007669"/>
    <property type="project" value="InterPro"/>
</dbReference>
<dbReference type="PROSITE" id="PS51387">
    <property type="entry name" value="FAD_PCMH"/>
    <property type="match status" value="1"/>
</dbReference>
<sequence>MIDVVRRPPDRPGATWRAGDAWLAGGTWLFSEPQPSVLRLVDLTGLGWPSLVTDANGLEIGATCTVRELHEFVPPPDWQAGPVLRTSCEAFLASFKVWNAATVGGNICMALPAGPMITLTVALDATYRLWAADGTERTIAAEDFVVGNHQSVLAPGEILRSIHIPADALHRRYTHRRFTLTKLGRSTIFMVGTTTGADLALTITAATTRPVVLRFGTPPDADTVQESIAVLPSEIWFADANGTPDHRRHLARHYAEEIRIELGGLR</sequence>
<dbReference type="RefSeq" id="WP_065139645.1">
    <property type="nucleotide sequence ID" value="NZ_LZLM01000058.1"/>
</dbReference>
<name>A0A1A3KQJ1_MYCAS</name>